<feature type="region of interest" description="Disordered" evidence="1">
    <location>
        <begin position="18"/>
        <end position="39"/>
    </location>
</feature>
<name>A0AAV9XVS8_9CRYT</name>
<accession>A0AAV9XVS8</accession>
<protein>
    <submittedName>
        <fullName evidence="2">Uncharacterized protein</fullName>
    </submittedName>
</protein>
<comment type="caution">
    <text evidence="2">The sequence shown here is derived from an EMBL/GenBank/DDBJ whole genome shotgun (WGS) entry which is preliminary data.</text>
</comment>
<evidence type="ECO:0000313" key="3">
    <source>
        <dbReference type="Proteomes" id="UP001311799"/>
    </source>
</evidence>
<reference evidence="2 3" key="1">
    <citation type="submission" date="2023-10" db="EMBL/GenBank/DDBJ databases">
        <title>Comparative genomics analysis reveals potential genetic determinants of host preference in Cryptosporidium xiaoi.</title>
        <authorList>
            <person name="Xiao L."/>
            <person name="Li J."/>
        </authorList>
    </citation>
    <scope>NUCLEOTIDE SEQUENCE [LARGE SCALE GENOMIC DNA]</scope>
    <source>
        <strain evidence="2 3">52996</strain>
    </source>
</reference>
<sequence>MNGPLSIVDDIELHNSKVSNLEETSNENKERMDGTEGGNVLLERERKFDMESSVTEGQVVGAPTEKAASVGLDERLRRSLGTPMEEVCLTIVKAYFELYKTITG</sequence>
<gene>
    <name evidence="2" type="ORF">RS030_2234</name>
</gene>
<keyword evidence="3" id="KW-1185">Reference proteome</keyword>
<dbReference type="EMBL" id="JAWDEY010000022">
    <property type="protein sequence ID" value="KAK6588787.1"/>
    <property type="molecule type" value="Genomic_DNA"/>
</dbReference>
<dbReference type="AlphaFoldDB" id="A0AAV9XVS8"/>
<organism evidence="2 3">
    <name type="scientific">Cryptosporidium xiaoi</name>
    <dbReference type="NCBI Taxonomy" id="659607"/>
    <lineage>
        <taxon>Eukaryota</taxon>
        <taxon>Sar</taxon>
        <taxon>Alveolata</taxon>
        <taxon>Apicomplexa</taxon>
        <taxon>Conoidasida</taxon>
        <taxon>Coccidia</taxon>
        <taxon>Eucoccidiorida</taxon>
        <taxon>Eimeriorina</taxon>
        <taxon>Cryptosporidiidae</taxon>
        <taxon>Cryptosporidium</taxon>
    </lineage>
</organism>
<evidence type="ECO:0000313" key="2">
    <source>
        <dbReference type="EMBL" id="KAK6588787.1"/>
    </source>
</evidence>
<dbReference type="Proteomes" id="UP001311799">
    <property type="component" value="Unassembled WGS sequence"/>
</dbReference>
<proteinExistence type="predicted"/>
<evidence type="ECO:0000256" key="1">
    <source>
        <dbReference type="SAM" id="MobiDB-lite"/>
    </source>
</evidence>